<organism evidence="1 2">
    <name type="scientific">Bauhinia variegata</name>
    <name type="common">Purple orchid tree</name>
    <name type="synonym">Phanera variegata</name>
    <dbReference type="NCBI Taxonomy" id="167791"/>
    <lineage>
        <taxon>Eukaryota</taxon>
        <taxon>Viridiplantae</taxon>
        <taxon>Streptophyta</taxon>
        <taxon>Embryophyta</taxon>
        <taxon>Tracheophyta</taxon>
        <taxon>Spermatophyta</taxon>
        <taxon>Magnoliopsida</taxon>
        <taxon>eudicotyledons</taxon>
        <taxon>Gunneridae</taxon>
        <taxon>Pentapetalae</taxon>
        <taxon>rosids</taxon>
        <taxon>fabids</taxon>
        <taxon>Fabales</taxon>
        <taxon>Fabaceae</taxon>
        <taxon>Cercidoideae</taxon>
        <taxon>Cercideae</taxon>
        <taxon>Bauhiniinae</taxon>
        <taxon>Bauhinia</taxon>
    </lineage>
</organism>
<keyword evidence="2" id="KW-1185">Reference proteome</keyword>
<dbReference type="EMBL" id="CM039434">
    <property type="protein sequence ID" value="KAI4322856.1"/>
    <property type="molecule type" value="Genomic_DNA"/>
</dbReference>
<reference evidence="1 2" key="1">
    <citation type="journal article" date="2022" name="DNA Res.">
        <title>Chromosomal-level genome assembly of the orchid tree Bauhinia variegata (Leguminosae; Cercidoideae) supports the allotetraploid origin hypothesis of Bauhinia.</title>
        <authorList>
            <person name="Zhong Y."/>
            <person name="Chen Y."/>
            <person name="Zheng D."/>
            <person name="Pang J."/>
            <person name="Liu Y."/>
            <person name="Luo S."/>
            <person name="Meng S."/>
            <person name="Qian L."/>
            <person name="Wei D."/>
            <person name="Dai S."/>
            <person name="Zhou R."/>
        </authorList>
    </citation>
    <scope>NUCLEOTIDE SEQUENCE [LARGE SCALE GENOMIC DNA]</scope>
    <source>
        <strain evidence="1">BV-YZ2020</strain>
    </source>
</reference>
<protein>
    <submittedName>
        <fullName evidence="1">Uncharacterized protein</fullName>
    </submittedName>
</protein>
<name>A0ACB9MGQ4_BAUVA</name>
<gene>
    <name evidence="1" type="ORF">L6164_022509</name>
</gene>
<comment type="caution">
    <text evidence="1">The sequence shown here is derived from an EMBL/GenBank/DDBJ whole genome shotgun (WGS) entry which is preliminary data.</text>
</comment>
<evidence type="ECO:0000313" key="2">
    <source>
        <dbReference type="Proteomes" id="UP000828941"/>
    </source>
</evidence>
<sequence>MDLYVRVQASELESNNGRKVKVGVAVGSTIAAIVVLLLVLYFVCRRRRRVTSKESVVMREQFKEEEKEDLELPLFDLARIVSATDNFSISNKLGEGGFGPVYKGTLDGGQEIAGEEKLLIYEYMPNKSLDSFIFDQTRKKLLNWSKRYHIICEIARGLLYLHQDSRLRIIHRDLKASNILLDNEMNSKISDFGLARILGEDQNTDITHRVAGTYGYMAPEYALDGNFSIKSDVFSFGILLLEIITGKKNRGNYHQRESINLIGYAWDLWIEGKLTELIDECLKDSCNYLAGGQDLYIRMPASELETEERRHKKLTVIVVTSVVPVTLVILLVCYYTHKARRKTTEESEGTDGGQADDLDLPLIDLSIIATATDNFSMSNKIGEGGFGPVYKGILHGQEIAVKRLSTLSGQGIIEFKNEVKLIAKLQHRNLVKLHGCCIQGQEKMLVYEYMPNSSLDSFIFDHTKDFGIARSCGGDQTEGSTNRIIGTYGYMAPEYVVHGLFSVKSDVFSFGILLLEIICGKKSKESYHTGHTLIGHAWISWKEGRASELIDPNIEENSCISSQDLYVRMPASELEAEQGRHKKLTVIVVISIVPVAGVILLVYYYTHKARRKTTEESEGTDGGQTGDLDLPLFDLSIIATATDNFSMSNKIGEGGFGPVYKGILHGQEIAVKRLSTHSWQGMIEFKNEVKLIAKLQHRNLVKIHGYCIQGQEKMLIYEFMPNSSLDSFIFDHAKDFGIARSCGADQTEGNTNRIIGTYGYMAPEYVVHGLFSVKSDVFSFGILLLEIICGKKSKEFYHAGHTLIGHAWISWKEGRALELIDPNIEEGSCIASQAWILGKKAGH</sequence>
<dbReference type="Proteomes" id="UP000828941">
    <property type="component" value="Chromosome 9"/>
</dbReference>
<accession>A0ACB9MGQ4</accession>
<proteinExistence type="predicted"/>
<evidence type="ECO:0000313" key="1">
    <source>
        <dbReference type="EMBL" id="KAI4322856.1"/>
    </source>
</evidence>